<dbReference type="Pfam" id="PF10543">
    <property type="entry name" value="ORF6N"/>
    <property type="match status" value="1"/>
</dbReference>
<feature type="domain" description="KilA-N DNA-binding" evidence="2">
    <location>
        <begin position="18"/>
        <end position="123"/>
    </location>
</feature>
<name>A0A1F6X327_9BACT</name>
<sequence length="194" mass="23162">MKRNKNQIAIIPNERIINRIFLLRSKKVMLDRDLAELYGVETKVLNQSVKRNLKRFPLDFMFQITKQEFENLRFYFNAHGLMSQVVITNQRSQFVTLKKGRGKHIKYLPYAFTEQGVAMLSSVLNSERAIEVNIQIIRTFTKLRELLVTHTKLRQKIENIEKKYDSKLKQVFEVLKQLFMQEEKPKKRIGFRAR</sequence>
<evidence type="ECO:0000313" key="3">
    <source>
        <dbReference type="EMBL" id="OGI88560.1"/>
    </source>
</evidence>
<feature type="coiled-coil region" evidence="1">
    <location>
        <begin position="143"/>
        <end position="170"/>
    </location>
</feature>
<reference evidence="3 4" key="1">
    <citation type="journal article" date="2016" name="Nat. Commun.">
        <title>Thousands of microbial genomes shed light on interconnected biogeochemical processes in an aquifer system.</title>
        <authorList>
            <person name="Anantharaman K."/>
            <person name="Brown C.T."/>
            <person name="Hug L.A."/>
            <person name="Sharon I."/>
            <person name="Castelle C.J."/>
            <person name="Probst A.J."/>
            <person name="Thomas B.C."/>
            <person name="Singh A."/>
            <person name="Wilkins M.J."/>
            <person name="Karaoz U."/>
            <person name="Brodie E.L."/>
            <person name="Williams K.H."/>
            <person name="Hubbard S.S."/>
            <person name="Banfield J.F."/>
        </authorList>
    </citation>
    <scope>NUCLEOTIDE SEQUENCE [LARGE SCALE GENOMIC DNA]</scope>
</reference>
<evidence type="ECO:0000256" key="1">
    <source>
        <dbReference type="SAM" id="Coils"/>
    </source>
</evidence>
<dbReference type="Proteomes" id="UP000176423">
    <property type="component" value="Unassembled WGS sequence"/>
</dbReference>
<dbReference type="GO" id="GO:0003677">
    <property type="term" value="F:DNA binding"/>
    <property type="evidence" value="ECO:0007669"/>
    <property type="project" value="UniProtKB-KW"/>
</dbReference>
<organism evidence="3 4">
    <name type="scientific">Candidatus Nomurabacteria bacterium RIFCSPLOWO2_01_FULL_41_21</name>
    <dbReference type="NCBI Taxonomy" id="1801776"/>
    <lineage>
        <taxon>Bacteria</taxon>
        <taxon>Candidatus Nomuraibacteriota</taxon>
    </lineage>
</organism>
<comment type="caution">
    <text evidence="3">The sequence shown here is derived from an EMBL/GenBank/DDBJ whole genome shotgun (WGS) entry which is preliminary data.</text>
</comment>
<accession>A0A1F6X327</accession>
<dbReference type="EMBL" id="MFVA01000012">
    <property type="protein sequence ID" value="OGI88560.1"/>
    <property type="molecule type" value="Genomic_DNA"/>
</dbReference>
<dbReference type="AlphaFoldDB" id="A0A1F6X327"/>
<keyword evidence="1" id="KW-0175">Coiled coil</keyword>
<gene>
    <name evidence="3" type="ORF">A2914_00420</name>
</gene>
<proteinExistence type="predicted"/>
<keyword evidence="3" id="KW-0238">DNA-binding</keyword>
<dbReference type="STRING" id="1801776.A2914_00420"/>
<protein>
    <submittedName>
        <fullName evidence="3">DNA-binding protein</fullName>
    </submittedName>
</protein>
<evidence type="ECO:0000259" key="2">
    <source>
        <dbReference type="Pfam" id="PF10543"/>
    </source>
</evidence>
<dbReference type="InterPro" id="IPR018873">
    <property type="entry name" value="KilA-N_DNA-bd_domain"/>
</dbReference>
<evidence type="ECO:0000313" key="4">
    <source>
        <dbReference type="Proteomes" id="UP000176423"/>
    </source>
</evidence>